<evidence type="ECO:0000256" key="4">
    <source>
        <dbReference type="ARBA" id="ARBA00023136"/>
    </source>
</evidence>
<keyword evidence="2 5" id="KW-0812">Transmembrane</keyword>
<dbReference type="EMBL" id="VITR01000007">
    <property type="protein sequence ID" value="TWB41979.1"/>
    <property type="molecule type" value="Genomic_DNA"/>
</dbReference>
<evidence type="ECO:0000259" key="6">
    <source>
        <dbReference type="PROSITE" id="PS51012"/>
    </source>
</evidence>
<dbReference type="PANTHER" id="PTHR43332">
    <property type="entry name" value="INNER MEMBRANE TRANSPORT PERMEASE YADH-RELATED"/>
    <property type="match status" value="1"/>
</dbReference>
<dbReference type="Proteomes" id="UP000315751">
    <property type="component" value="Unassembled WGS sequence"/>
</dbReference>
<feature type="domain" description="ABC transmembrane type-2" evidence="6">
    <location>
        <begin position="46"/>
        <end position="275"/>
    </location>
</feature>
<keyword evidence="5" id="KW-0813">Transport</keyword>
<dbReference type="PROSITE" id="PS51012">
    <property type="entry name" value="ABC_TM2"/>
    <property type="match status" value="1"/>
</dbReference>
<dbReference type="PANTHER" id="PTHR43332:SF2">
    <property type="entry name" value="INNER MEMBRANE TRANSPORT PERMEASE YADH"/>
    <property type="match status" value="1"/>
</dbReference>
<protein>
    <recommendedName>
        <fullName evidence="5">Transport permease protein</fullName>
    </recommendedName>
</protein>
<keyword evidence="8" id="KW-1185">Reference proteome</keyword>
<comment type="similarity">
    <text evidence="5">Belongs to the ABC-2 integral membrane protein family.</text>
</comment>
<feature type="transmembrane region" description="Helical" evidence="5">
    <location>
        <begin position="164"/>
        <end position="188"/>
    </location>
</feature>
<evidence type="ECO:0000313" key="7">
    <source>
        <dbReference type="EMBL" id="TWB41979.1"/>
    </source>
</evidence>
<name>A0A560H846_9PROT</name>
<dbReference type="Pfam" id="PF01061">
    <property type="entry name" value="ABC2_membrane"/>
    <property type="match status" value="1"/>
</dbReference>
<feature type="transmembrane region" description="Helical" evidence="5">
    <location>
        <begin position="47"/>
        <end position="70"/>
    </location>
</feature>
<comment type="caution">
    <text evidence="5">Lacks conserved residue(s) required for the propagation of feature annotation.</text>
</comment>
<gene>
    <name evidence="7" type="ORF">FBZ90_107358</name>
</gene>
<evidence type="ECO:0000313" key="8">
    <source>
        <dbReference type="Proteomes" id="UP000315751"/>
    </source>
</evidence>
<evidence type="ECO:0000256" key="2">
    <source>
        <dbReference type="ARBA" id="ARBA00022692"/>
    </source>
</evidence>
<comment type="subcellular location">
    <subcellularLocation>
        <location evidence="5">Cell inner membrane</location>
        <topology evidence="5">Multi-pass membrane protein</topology>
    </subcellularLocation>
    <subcellularLocation>
        <location evidence="1">Membrane</location>
        <topology evidence="1">Multi-pass membrane protein</topology>
    </subcellularLocation>
</comment>
<evidence type="ECO:0000256" key="5">
    <source>
        <dbReference type="RuleBase" id="RU361157"/>
    </source>
</evidence>
<feature type="transmembrane region" description="Helical" evidence="5">
    <location>
        <begin position="129"/>
        <end position="152"/>
    </location>
</feature>
<comment type="caution">
    <text evidence="7">The sequence shown here is derived from an EMBL/GenBank/DDBJ whole genome shotgun (WGS) entry which is preliminary data.</text>
</comment>
<dbReference type="AlphaFoldDB" id="A0A560H846"/>
<accession>A0A560H846</accession>
<dbReference type="GO" id="GO:0140359">
    <property type="term" value="F:ABC-type transporter activity"/>
    <property type="evidence" value="ECO:0007669"/>
    <property type="project" value="InterPro"/>
</dbReference>
<dbReference type="InterPro" id="IPR047817">
    <property type="entry name" value="ABC2_TM_bact-type"/>
</dbReference>
<dbReference type="InterPro" id="IPR000412">
    <property type="entry name" value="ABC_2_transport"/>
</dbReference>
<evidence type="ECO:0000256" key="1">
    <source>
        <dbReference type="ARBA" id="ARBA00004141"/>
    </source>
</evidence>
<keyword evidence="3 5" id="KW-1133">Transmembrane helix</keyword>
<sequence length="280" mass="30051">MTMLQHSPPSGTSLVGVPAPAPRALGAINWVGFATLTKREIRRFLKVWVQTIAAPVVTTLLFYAVFALALGGVVRMVGDVPFLRFLGPGLIMMGMAQNAFANSSSSVLVSKVQGNIVDVLMPPLSSLEFVSAFVTGGVVRGLLVGLVTWIVIEMVVPLGMHAPVYVLFHAVMASMLLSLLGLIGGIWADKFDHMAAVTNFVITPLSFLSGTFYTLDSAPPFFHTLAHVNPFFYFIDGFRYGFIGHTDGTLGTGIAVMLGTNLVLWLVALRMVSTGYKLKA</sequence>
<evidence type="ECO:0000256" key="3">
    <source>
        <dbReference type="ARBA" id="ARBA00022989"/>
    </source>
</evidence>
<reference evidence="7 8" key="1">
    <citation type="submission" date="2019-06" db="EMBL/GenBank/DDBJ databases">
        <title>Genomic Encyclopedia of Type Strains, Phase IV (KMG-V): Genome sequencing to study the core and pangenomes of soil and plant-associated prokaryotes.</title>
        <authorList>
            <person name="Whitman W."/>
        </authorList>
    </citation>
    <scope>NUCLEOTIDE SEQUENCE [LARGE SCALE GENOMIC DNA]</scope>
    <source>
        <strain evidence="7 8">BR 11622</strain>
    </source>
</reference>
<dbReference type="GO" id="GO:0043190">
    <property type="term" value="C:ATP-binding cassette (ABC) transporter complex"/>
    <property type="evidence" value="ECO:0007669"/>
    <property type="project" value="InterPro"/>
</dbReference>
<proteinExistence type="inferred from homology"/>
<feature type="transmembrane region" description="Helical" evidence="5">
    <location>
        <begin position="195"/>
        <end position="215"/>
    </location>
</feature>
<keyword evidence="5" id="KW-1003">Cell membrane</keyword>
<dbReference type="InterPro" id="IPR052522">
    <property type="entry name" value="ABC-2_transport_permease"/>
</dbReference>
<dbReference type="PIRSF" id="PIRSF006648">
    <property type="entry name" value="DrrB"/>
    <property type="match status" value="1"/>
</dbReference>
<keyword evidence="4 5" id="KW-0472">Membrane</keyword>
<dbReference type="InterPro" id="IPR013525">
    <property type="entry name" value="ABC2_TM"/>
</dbReference>
<feature type="transmembrane region" description="Helical" evidence="5">
    <location>
        <begin position="250"/>
        <end position="269"/>
    </location>
</feature>
<organism evidence="7 8">
    <name type="scientific">Nitrospirillum amazonense</name>
    <dbReference type="NCBI Taxonomy" id="28077"/>
    <lineage>
        <taxon>Bacteria</taxon>
        <taxon>Pseudomonadati</taxon>
        <taxon>Pseudomonadota</taxon>
        <taxon>Alphaproteobacteria</taxon>
        <taxon>Rhodospirillales</taxon>
        <taxon>Azospirillaceae</taxon>
        <taxon>Nitrospirillum</taxon>
    </lineage>
</organism>